<feature type="non-terminal residue" evidence="1">
    <location>
        <position position="121"/>
    </location>
</feature>
<evidence type="ECO:0000313" key="1">
    <source>
        <dbReference type="EMBL" id="JAS66220.1"/>
    </source>
</evidence>
<proteinExistence type="predicted"/>
<organism evidence="1">
    <name type="scientific">Cuerna arida</name>
    <dbReference type="NCBI Taxonomy" id="1464854"/>
    <lineage>
        <taxon>Eukaryota</taxon>
        <taxon>Metazoa</taxon>
        <taxon>Ecdysozoa</taxon>
        <taxon>Arthropoda</taxon>
        <taxon>Hexapoda</taxon>
        <taxon>Insecta</taxon>
        <taxon>Pterygota</taxon>
        <taxon>Neoptera</taxon>
        <taxon>Paraneoptera</taxon>
        <taxon>Hemiptera</taxon>
        <taxon>Auchenorrhyncha</taxon>
        <taxon>Membracoidea</taxon>
        <taxon>Cicadellidae</taxon>
        <taxon>Cicadellinae</taxon>
        <taxon>Proconiini</taxon>
        <taxon>Cuerna</taxon>
    </lineage>
</organism>
<feature type="non-terminal residue" evidence="1">
    <location>
        <position position="1"/>
    </location>
</feature>
<accession>A0A1B6GUU8</accession>
<reference evidence="1" key="1">
    <citation type="submission" date="2015-11" db="EMBL/GenBank/DDBJ databases">
        <title>De novo transcriptome assembly of four potential Pierce s Disease insect vectors from Arizona vineyards.</title>
        <authorList>
            <person name="Tassone E.E."/>
        </authorList>
    </citation>
    <scope>NUCLEOTIDE SEQUENCE</scope>
</reference>
<dbReference type="EMBL" id="GECZ01003549">
    <property type="protein sequence ID" value="JAS66220.1"/>
    <property type="molecule type" value="Transcribed_RNA"/>
</dbReference>
<gene>
    <name evidence="1" type="ORF">g.47129</name>
</gene>
<dbReference type="AlphaFoldDB" id="A0A1B6GUU8"/>
<name>A0A1B6GUU8_9HEMI</name>
<sequence>NEKKINFHMDISHLIVNFTESQLQVVEKSVQFYREIIDKLRNNYKTKIMLLQIPGKDKNQKDALTLLEESLKDSAIDSTQILDSENLISKTFLKIWGQITITKMQIKLYLKELTENVDFDT</sequence>
<protein>
    <submittedName>
        <fullName evidence="1">Uncharacterized protein</fullName>
    </submittedName>
</protein>